<feature type="binding site" evidence="7">
    <location>
        <position position="74"/>
    </location>
    <ligand>
        <name>Mg(2+)</name>
        <dbReference type="ChEBI" id="CHEBI:18420"/>
    </ligand>
</feature>
<evidence type="ECO:0000313" key="11">
    <source>
        <dbReference type="Proteomes" id="UP000249264"/>
    </source>
</evidence>
<evidence type="ECO:0000256" key="4">
    <source>
        <dbReference type="ARBA" id="ARBA00022786"/>
    </source>
</evidence>
<dbReference type="NCBIfam" id="TIGR03686">
    <property type="entry name" value="pupylate_PafA"/>
    <property type="match status" value="1"/>
</dbReference>
<evidence type="ECO:0000256" key="6">
    <source>
        <dbReference type="ARBA" id="ARBA00022842"/>
    </source>
</evidence>
<dbReference type="PANTHER" id="PTHR42307:SF3">
    <property type="entry name" value="PUP--PROTEIN LIGASE"/>
    <property type="match status" value="1"/>
</dbReference>
<dbReference type="GO" id="GO:0016879">
    <property type="term" value="F:ligase activity, forming carbon-nitrogen bonds"/>
    <property type="evidence" value="ECO:0007669"/>
    <property type="project" value="UniProtKB-UniRule"/>
</dbReference>
<evidence type="ECO:0000256" key="1">
    <source>
        <dbReference type="ARBA" id="ARBA00022598"/>
    </source>
</evidence>
<evidence type="ECO:0000313" key="10">
    <source>
        <dbReference type="EMBL" id="SQH99957.1"/>
    </source>
</evidence>
<dbReference type="AlphaFoldDB" id="A0A2X4R9D3"/>
<sequence>MENTANTAPVYARRIMGIETEYGITASAASGQRALSPDEIARLLFRPVVAEYSSSNIFAPNASRLYLDVGSHPEVATAECDSLSQLIAYERAGDVMVDRLARQAEAALAAQGEERAVYLFKNNVDSAGNSYGCHENYLISRHVVLKDLGQALLPFLITRQLICGAGMIQKAKGDEPARFVLSQRADQVWEGVSSATTRSRPIINTRDEPHGNSKLYRRMHVIVGDSNMAEPTIALKVGSALLMLEMLEAGFDVPQFSVQDPIHHIRAIALEPTGSTALPLADGSTVTALEVQQALCDAATRWLDHRDDAGTPTAEMARVVDLWQRTLAAIDTQDFSGIDREIDWVIKRSLLERYRTRLGGEWSHPKLAQIDLTYHDIRPGRGLYSVLEQRGMVKRWIDDAAIAAAVEEPPQTTRAKLRGEFLATARELNAAITVDWTRMKVNRPEPMTEEFSEPFVSADPRLDGLLDYMRSHHSV</sequence>
<feature type="binding site" evidence="7">
    <location>
        <position position="19"/>
    </location>
    <ligand>
        <name>Mg(2+)</name>
        <dbReference type="ChEBI" id="CHEBI:18420"/>
    </ligand>
</feature>
<dbReference type="PANTHER" id="PTHR42307">
    <property type="entry name" value="PUP DEAMIDASE/DEPUPYLASE"/>
    <property type="match status" value="1"/>
</dbReference>
<comment type="catalytic activity">
    <reaction evidence="7">
        <text>ATP + [prokaryotic ubiquitin-like protein]-L-glutamate + [protein]-L-lysine = ADP + phosphate + N(6)-([prokaryotic ubiquitin-like protein]-gamma-L-glutamyl)-[protein]-L-lysine.</text>
        <dbReference type="EC" id="6.3.1.19"/>
    </reaction>
</comment>
<keyword evidence="2 7" id="KW-0479">Metal-binding</keyword>
<dbReference type="GO" id="GO:0000287">
    <property type="term" value="F:magnesium ion binding"/>
    <property type="evidence" value="ECO:0007669"/>
    <property type="project" value="UniProtKB-UniRule"/>
</dbReference>
<dbReference type="STRING" id="38301.NX84_07310"/>
<feature type="active site" description="Proton acceptor" evidence="7 9">
    <location>
        <position position="68"/>
    </location>
</feature>
<dbReference type="GO" id="GO:0019941">
    <property type="term" value="P:modification-dependent protein catabolic process"/>
    <property type="evidence" value="ECO:0007669"/>
    <property type="project" value="UniProtKB-UniRule"/>
</dbReference>
<dbReference type="HAMAP" id="MF_02111">
    <property type="entry name" value="Pup_ligase"/>
    <property type="match status" value="1"/>
</dbReference>
<proteinExistence type="inferred from homology"/>
<keyword evidence="6 7" id="KW-0460">Magnesium</keyword>
<reference evidence="10 11" key="1">
    <citation type="submission" date="2018-06" db="EMBL/GenBank/DDBJ databases">
        <authorList>
            <consortium name="Pathogen Informatics"/>
            <person name="Doyle S."/>
        </authorList>
    </citation>
    <scope>NUCLEOTIDE SEQUENCE [LARGE SCALE GENOMIC DNA]</scope>
    <source>
        <strain evidence="10 11">NCTC10288</strain>
    </source>
</reference>
<comment type="function">
    <text evidence="7">Catalyzes the covalent attachment of the prokaryotic ubiquitin-like protein modifier Pup to the proteasomal substrate proteins, thereby targeting them for proteasomal degradation. This tagging system is termed pupylation. The ligation reaction involves the side-chain carboxylate of the C-terminal glutamate of Pup and the side-chain amino group of a substrate lysine.</text>
</comment>
<evidence type="ECO:0000256" key="8">
    <source>
        <dbReference type="NCBIfam" id="TIGR03686"/>
    </source>
</evidence>
<dbReference type="EC" id="6.3.1.19" evidence="7 8"/>
<dbReference type="Proteomes" id="UP000249264">
    <property type="component" value="Chromosome 1"/>
</dbReference>
<evidence type="ECO:0000256" key="3">
    <source>
        <dbReference type="ARBA" id="ARBA00022741"/>
    </source>
</evidence>
<evidence type="ECO:0000256" key="2">
    <source>
        <dbReference type="ARBA" id="ARBA00022723"/>
    </source>
</evidence>
<feature type="binding site" evidence="7">
    <location>
        <position position="64"/>
    </location>
    <ligand>
        <name>ATP</name>
        <dbReference type="ChEBI" id="CHEBI:30616"/>
    </ligand>
</feature>
<keyword evidence="3 7" id="KW-0547">Nucleotide-binding</keyword>
<dbReference type="InterPro" id="IPR004347">
    <property type="entry name" value="Pup_ligase/deamidase"/>
</dbReference>
<dbReference type="GO" id="GO:0019787">
    <property type="term" value="F:ubiquitin-like protein transferase activity"/>
    <property type="evidence" value="ECO:0007669"/>
    <property type="project" value="UniProtKB-UniRule"/>
</dbReference>
<dbReference type="KEGG" id="cmin:NCTC10288_01260"/>
<evidence type="ECO:0000256" key="9">
    <source>
        <dbReference type="PIRSR" id="PIRSR018077-1"/>
    </source>
</evidence>
<organism evidence="10 11">
    <name type="scientific">Corynebacterium minutissimum</name>
    <dbReference type="NCBI Taxonomy" id="38301"/>
    <lineage>
        <taxon>Bacteria</taxon>
        <taxon>Bacillati</taxon>
        <taxon>Actinomycetota</taxon>
        <taxon>Actinomycetes</taxon>
        <taxon>Mycobacteriales</taxon>
        <taxon>Corynebacteriaceae</taxon>
        <taxon>Corynebacterium</taxon>
    </lineage>
</organism>
<evidence type="ECO:0000256" key="7">
    <source>
        <dbReference type="HAMAP-Rule" id="MF_02111"/>
    </source>
</evidence>
<evidence type="ECO:0000256" key="5">
    <source>
        <dbReference type="ARBA" id="ARBA00022840"/>
    </source>
</evidence>
<dbReference type="PIRSF" id="PIRSF018077">
    <property type="entry name" value="UCP018077"/>
    <property type="match status" value="1"/>
</dbReference>
<feature type="binding site" evidence="7">
    <location>
        <position position="66"/>
    </location>
    <ligand>
        <name>Mg(2+)</name>
        <dbReference type="ChEBI" id="CHEBI:18420"/>
    </ligand>
</feature>
<feature type="binding site" evidence="7">
    <location>
        <position position="436"/>
    </location>
    <ligand>
        <name>ATP</name>
        <dbReference type="ChEBI" id="CHEBI:30616"/>
    </ligand>
</feature>
<comment type="miscellaneous">
    <text evidence="7">The reaction mechanism probably proceeds via the activation of Pup by phosphorylation of its C-terminal glutamate, which is then subject to nucleophilic attack by the substrate lysine, resulting in an isopeptide bond and the release of phosphate as a good leaving group.</text>
</comment>
<keyword evidence="10" id="KW-0647">Proteasome</keyword>
<dbReference type="InterPro" id="IPR022279">
    <property type="entry name" value="Pup_ligase"/>
</dbReference>
<name>A0A2X4R9D3_9CORY</name>
<keyword evidence="1 7" id="KW-0436">Ligase</keyword>
<dbReference type="Pfam" id="PF03136">
    <property type="entry name" value="Pup_ligase"/>
    <property type="match status" value="1"/>
</dbReference>
<dbReference type="GO" id="GO:0005524">
    <property type="term" value="F:ATP binding"/>
    <property type="evidence" value="ECO:0007669"/>
    <property type="project" value="UniProtKB-UniRule"/>
</dbReference>
<comment type="similarity">
    <text evidence="7">Belongs to the Pup ligase/Pup deamidase family. Pup-conjugating enzyme subfamily.</text>
</comment>
<dbReference type="UniPathway" id="UPA00997"/>
<gene>
    <name evidence="7 10" type="primary">pafA</name>
    <name evidence="10" type="ORF">NCTC10288_01260</name>
</gene>
<dbReference type="GO" id="GO:0010498">
    <property type="term" value="P:proteasomal protein catabolic process"/>
    <property type="evidence" value="ECO:0007669"/>
    <property type="project" value="UniProtKB-UniRule"/>
</dbReference>
<comment type="pathway">
    <text evidence="7">Protein degradation; proteasomal Pup-dependent pathway.</text>
</comment>
<dbReference type="GO" id="GO:0070490">
    <property type="term" value="P:protein pupylation"/>
    <property type="evidence" value="ECO:0007669"/>
    <property type="project" value="UniProtKB-UniRule"/>
</dbReference>
<feature type="binding site" evidence="7">
    <location>
        <position position="77"/>
    </location>
    <ligand>
        <name>ATP</name>
        <dbReference type="ChEBI" id="CHEBI:30616"/>
    </ligand>
</feature>
<keyword evidence="4 7" id="KW-0833">Ubl conjugation pathway</keyword>
<protein>
    <recommendedName>
        <fullName evidence="7 8">Pup--protein ligase</fullName>
        <ecNumber evidence="7 8">6.3.1.19</ecNumber>
    </recommendedName>
    <alternativeName>
        <fullName evidence="7">Proteasome accessory factor A</fullName>
    </alternativeName>
    <alternativeName>
        <fullName evidence="7">Pup-conjugating enzyme</fullName>
    </alternativeName>
</protein>
<dbReference type="EMBL" id="LS483460">
    <property type="protein sequence ID" value="SQH99957.1"/>
    <property type="molecule type" value="Genomic_DNA"/>
</dbReference>
<comment type="pathway">
    <text evidence="7">Protein modification; protein pupylation.</text>
</comment>
<dbReference type="UniPathway" id="UPA00998"/>
<accession>A0A2X4R9D3</accession>
<dbReference type="GO" id="GO:0000502">
    <property type="term" value="C:proteasome complex"/>
    <property type="evidence" value="ECO:0007669"/>
    <property type="project" value="UniProtKB-KW"/>
</dbReference>
<keyword evidence="5 7" id="KW-0067">ATP-binding</keyword>